<keyword evidence="1" id="KW-1185">Reference proteome</keyword>
<evidence type="ECO:0000313" key="2">
    <source>
        <dbReference type="WBParaSite" id="nRc.2.0.1.t09176-RA"/>
    </source>
</evidence>
<sequence length="59" mass="7005">MVEHFSQTLIGQLKKYTADDPDNWERYLPYTVFTYNATLHTAMRHLPFSLLLGYEPRIT</sequence>
<dbReference type="SUPFAM" id="SSF53098">
    <property type="entry name" value="Ribonuclease H-like"/>
    <property type="match status" value="1"/>
</dbReference>
<reference evidence="2" key="1">
    <citation type="submission" date="2022-11" db="UniProtKB">
        <authorList>
            <consortium name="WormBaseParasite"/>
        </authorList>
    </citation>
    <scope>IDENTIFICATION</scope>
</reference>
<organism evidence="1 2">
    <name type="scientific">Romanomermis culicivorax</name>
    <name type="common">Nematode worm</name>
    <dbReference type="NCBI Taxonomy" id="13658"/>
    <lineage>
        <taxon>Eukaryota</taxon>
        <taxon>Metazoa</taxon>
        <taxon>Ecdysozoa</taxon>
        <taxon>Nematoda</taxon>
        <taxon>Enoplea</taxon>
        <taxon>Dorylaimia</taxon>
        <taxon>Mermithida</taxon>
        <taxon>Mermithoidea</taxon>
        <taxon>Mermithidae</taxon>
        <taxon>Romanomermis</taxon>
    </lineage>
</organism>
<dbReference type="GO" id="GO:0003676">
    <property type="term" value="F:nucleic acid binding"/>
    <property type="evidence" value="ECO:0007669"/>
    <property type="project" value="InterPro"/>
</dbReference>
<dbReference type="Proteomes" id="UP000887565">
    <property type="component" value="Unplaced"/>
</dbReference>
<name>A0A915I5Y2_ROMCU</name>
<accession>A0A915I5Y2</accession>
<evidence type="ECO:0000313" key="1">
    <source>
        <dbReference type="Proteomes" id="UP000887565"/>
    </source>
</evidence>
<dbReference type="InterPro" id="IPR036397">
    <property type="entry name" value="RNaseH_sf"/>
</dbReference>
<dbReference type="InterPro" id="IPR012337">
    <property type="entry name" value="RNaseH-like_sf"/>
</dbReference>
<dbReference type="WBParaSite" id="nRc.2.0.1.t09176-RA">
    <property type="protein sequence ID" value="nRc.2.0.1.t09176-RA"/>
    <property type="gene ID" value="nRc.2.0.1.g09176"/>
</dbReference>
<dbReference type="Gene3D" id="3.30.420.10">
    <property type="entry name" value="Ribonuclease H-like superfamily/Ribonuclease H"/>
    <property type="match status" value="1"/>
</dbReference>
<dbReference type="AlphaFoldDB" id="A0A915I5Y2"/>
<protein>
    <submittedName>
        <fullName evidence="2">Uncharacterized protein</fullName>
    </submittedName>
</protein>
<proteinExistence type="predicted"/>